<keyword evidence="1" id="KW-0175">Coiled coil</keyword>
<feature type="region of interest" description="Disordered" evidence="2">
    <location>
        <begin position="455"/>
        <end position="489"/>
    </location>
</feature>
<feature type="coiled-coil region" evidence="1">
    <location>
        <begin position="258"/>
        <end position="306"/>
    </location>
</feature>
<reference evidence="3" key="3">
    <citation type="submission" date="2015-02" db="UniProtKB">
        <authorList>
            <consortium name="EnsemblProtists"/>
        </authorList>
    </citation>
    <scope>IDENTIFICATION</scope>
    <source>
        <strain evidence="3">DAOM BR144</strain>
    </source>
</reference>
<dbReference type="EMBL" id="GL376623">
    <property type="status" value="NOT_ANNOTATED_CDS"/>
    <property type="molecule type" value="Genomic_DNA"/>
</dbReference>
<organism evidence="3 4">
    <name type="scientific">Globisporangium ultimum (strain ATCC 200006 / CBS 805.95 / DAOM BR144)</name>
    <name type="common">Pythium ultimum</name>
    <dbReference type="NCBI Taxonomy" id="431595"/>
    <lineage>
        <taxon>Eukaryota</taxon>
        <taxon>Sar</taxon>
        <taxon>Stramenopiles</taxon>
        <taxon>Oomycota</taxon>
        <taxon>Peronosporomycetes</taxon>
        <taxon>Pythiales</taxon>
        <taxon>Pythiaceae</taxon>
        <taxon>Globisporangium</taxon>
    </lineage>
</organism>
<proteinExistence type="predicted"/>
<dbReference type="HOGENOM" id="CLU_558388_0_0_1"/>
<evidence type="ECO:0000256" key="2">
    <source>
        <dbReference type="SAM" id="MobiDB-lite"/>
    </source>
</evidence>
<dbReference type="EnsemblProtists" id="PYU1_T010166">
    <property type="protein sequence ID" value="PYU1_T010166"/>
    <property type="gene ID" value="PYU1_G010146"/>
</dbReference>
<reference evidence="4" key="2">
    <citation type="submission" date="2010-04" db="EMBL/GenBank/DDBJ databases">
        <authorList>
            <person name="Buell R."/>
            <person name="Hamilton J."/>
            <person name="Hostetler J."/>
        </authorList>
    </citation>
    <scope>NUCLEOTIDE SEQUENCE [LARGE SCALE GENOMIC DNA]</scope>
    <source>
        <strain evidence="4">DAOM:BR144</strain>
    </source>
</reference>
<evidence type="ECO:0000313" key="4">
    <source>
        <dbReference type="Proteomes" id="UP000019132"/>
    </source>
</evidence>
<protein>
    <submittedName>
        <fullName evidence="3">Uncharacterized protein</fullName>
    </submittedName>
</protein>
<accession>K3WYW7</accession>
<sequence length="489" mass="56570">MNSTIWYGEENLAYTRTLRVKIEKQLATSEHALQVATERYNALETAVTQENHQLRRDKHELEGMLRRKDDELQQENQIILKETQTRAVSQLKIVTDQLERLKTEVKRSEQIQNGLKVELDALKADKRQRSVEFESLRLEFSHLTRQLSEQACDLAKAQEAVKEKDGALQLVESHLSTSANEVERQKTQLLHQENQLQLLETKLNRSIPVDDEELQRKRQMEESNWNQRLAALEYALAAEKQTTTLLNEQHRTSIAIEREKAAHAIAQAKAVAEELEVANMCLAERKKQRKQEKQAFKDEKQELHDRVTSLVTEIEHLRVLQQQAATSQESGVRVTLENKIARLTEQLRVVKHESEEIREEERKHAAALAEQLAQLKVEASWKAEMEQEINKHKSAANAAEAAELEVRRALEAMAEERDLLVHKVQTMERATPRNTATLWETRVELQKARQKIVALEEQTARSDSSRLKDQEGRLAQLSTRERKSTEEQK</sequence>
<dbReference type="AlphaFoldDB" id="K3WYW7"/>
<keyword evidence="4" id="KW-1185">Reference proteome</keyword>
<feature type="coiled-coil region" evidence="1">
    <location>
        <begin position="51"/>
        <end position="118"/>
    </location>
</feature>
<dbReference type="VEuPathDB" id="FungiDB:PYU1_G010146"/>
<feature type="compositionally biased region" description="Basic and acidic residues" evidence="2">
    <location>
        <begin position="458"/>
        <end position="472"/>
    </location>
</feature>
<dbReference type="Proteomes" id="UP000019132">
    <property type="component" value="Unassembled WGS sequence"/>
</dbReference>
<dbReference type="eggNOG" id="ENOG502SAWE">
    <property type="taxonomic scope" value="Eukaryota"/>
</dbReference>
<reference evidence="4" key="1">
    <citation type="journal article" date="2010" name="Genome Biol.">
        <title>Genome sequence of the necrotrophic plant pathogen Pythium ultimum reveals original pathogenicity mechanisms and effector repertoire.</title>
        <authorList>
            <person name="Levesque C.A."/>
            <person name="Brouwer H."/>
            <person name="Cano L."/>
            <person name="Hamilton J.P."/>
            <person name="Holt C."/>
            <person name="Huitema E."/>
            <person name="Raffaele S."/>
            <person name="Robideau G.P."/>
            <person name="Thines M."/>
            <person name="Win J."/>
            <person name="Zerillo M.M."/>
            <person name="Beakes G.W."/>
            <person name="Boore J.L."/>
            <person name="Busam D."/>
            <person name="Dumas B."/>
            <person name="Ferriera S."/>
            <person name="Fuerstenberg S.I."/>
            <person name="Gachon C.M."/>
            <person name="Gaulin E."/>
            <person name="Govers F."/>
            <person name="Grenville-Briggs L."/>
            <person name="Horner N."/>
            <person name="Hostetler J."/>
            <person name="Jiang R.H."/>
            <person name="Johnson J."/>
            <person name="Krajaejun T."/>
            <person name="Lin H."/>
            <person name="Meijer H.J."/>
            <person name="Moore B."/>
            <person name="Morris P."/>
            <person name="Phuntmart V."/>
            <person name="Puiu D."/>
            <person name="Shetty J."/>
            <person name="Stajich J.E."/>
            <person name="Tripathy S."/>
            <person name="Wawra S."/>
            <person name="van West P."/>
            <person name="Whitty B.R."/>
            <person name="Coutinho P.M."/>
            <person name="Henrissat B."/>
            <person name="Martin F."/>
            <person name="Thomas P.D."/>
            <person name="Tyler B.M."/>
            <person name="De Vries R.P."/>
            <person name="Kamoun S."/>
            <person name="Yandell M."/>
            <person name="Tisserat N."/>
            <person name="Buell C.R."/>
        </authorList>
    </citation>
    <scope>NUCLEOTIDE SEQUENCE</scope>
    <source>
        <strain evidence="4">DAOM:BR144</strain>
    </source>
</reference>
<name>K3WYW7_GLOUD</name>
<dbReference type="InParanoid" id="K3WYW7"/>
<dbReference type="STRING" id="431595.K3WYW7"/>
<feature type="compositionally biased region" description="Basic and acidic residues" evidence="2">
    <location>
        <begin position="479"/>
        <end position="489"/>
    </location>
</feature>
<dbReference type="OMA" id="IYMERIA"/>
<evidence type="ECO:0000256" key="1">
    <source>
        <dbReference type="SAM" id="Coils"/>
    </source>
</evidence>
<evidence type="ECO:0000313" key="3">
    <source>
        <dbReference type="EnsemblProtists" id="PYU1_T010166"/>
    </source>
</evidence>